<feature type="region of interest" description="Disordered" evidence="8">
    <location>
        <begin position="304"/>
        <end position="327"/>
    </location>
</feature>
<feature type="compositionally biased region" description="Low complexity" evidence="8">
    <location>
        <begin position="499"/>
        <end position="514"/>
    </location>
</feature>
<dbReference type="PROSITE" id="PS00028">
    <property type="entry name" value="ZINC_FINGER_C2H2_1"/>
    <property type="match status" value="2"/>
</dbReference>
<evidence type="ECO:0000259" key="9">
    <source>
        <dbReference type="PROSITE" id="PS50048"/>
    </source>
</evidence>
<feature type="region of interest" description="Disordered" evidence="8">
    <location>
        <begin position="660"/>
        <end position="681"/>
    </location>
</feature>
<evidence type="ECO:0000256" key="2">
    <source>
        <dbReference type="ARBA" id="ARBA00022771"/>
    </source>
</evidence>
<dbReference type="PANTHER" id="PTHR47660">
    <property type="entry name" value="TRANSCRIPTION FACTOR WITH C2H2 AND ZN(2)-CYS(6) DNA BINDING DOMAIN (EUROFUNG)-RELATED-RELATED"/>
    <property type="match status" value="1"/>
</dbReference>
<dbReference type="CDD" id="cd00067">
    <property type="entry name" value="GAL4"/>
    <property type="match status" value="1"/>
</dbReference>
<accession>A0A165G5S2</accession>
<feature type="compositionally biased region" description="Polar residues" evidence="8">
    <location>
        <begin position="477"/>
        <end position="486"/>
    </location>
</feature>
<keyword evidence="5" id="KW-0804">Transcription</keyword>
<evidence type="ECO:0000259" key="10">
    <source>
        <dbReference type="PROSITE" id="PS50157"/>
    </source>
</evidence>
<evidence type="ECO:0000313" key="11">
    <source>
        <dbReference type="EMBL" id="KZT57634.1"/>
    </source>
</evidence>
<dbReference type="PANTHER" id="PTHR47660:SF2">
    <property type="entry name" value="TRANSCRIPTION FACTOR WITH C2H2 AND ZN(2)-CYS(6) DNA BINDING DOMAIN (EUROFUNG)"/>
    <property type="match status" value="1"/>
</dbReference>
<dbReference type="SMART" id="SM00355">
    <property type="entry name" value="ZnF_C2H2"/>
    <property type="match status" value="2"/>
</dbReference>
<feature type="region of interest" description="Disordered" evidence="8">
    <location>
        <begin position="196"/>
        <end position="222"/>
    </location>
</feature>
<keyword evidence="1" id="KW-0479">Metal-binding</keyword>
<keyword evidence="12" id="KW-1185">Reference proteome</keyword>
<dbReference type="OrthoDB" id="6365676at2759"/>
<evidence type="ECO:0000256" key="3">
    <source>
        <dbReference type="ARBA" id="ARBA00022833"/>
    </source>
</evidence>
<feature type="domain" description="C2H2-type" evidence="10">
    <location>
        <begin position="5"/>
        <end position="32"/>
    </location>
</feature>
<dbReference type="FunFam" id="3.30.160.60:FF:002343">
    <property type="entry name" value="Zinc finger protein 33A"/>
    <property type="match status" value="1"/>
</dbReference>
<feature type="compositionally biased region" description="Polar residues" evidence="8">
    <location>
        <begin position="196"/>
        <end position="213"/>
    </location>
</feature>
<feature type="compositionally biased region" description="Low complexity" evidence="8">
    <location>
        <begin position="590"/>
        <end position="609"/>
    </location>
</feature>
<dbReference type="Pfam" id="PF00172">
    <property type="entry name" value="Zn_clus"/>
    <property type="match status" value="1"/>
</dbReference>
<evidence type="ECO:0000256" key="7">
    <source>
        <dbReference type="PROSITE-ProRule" id="PRU00042"/>
    </source>
</evidence>
<keyword evidence="4" id="KW-0805">Transcription regulation</keyword>
<dbReference type="SMART" id="SM00066">
    <property type="entry name" value="GAL4"/>
    <property type="match status" value="1"/>
</dbReference>
<evidence type="ECO:0000256" key="6">
    <source>
        <dbReference type="ARBA" id="ARBA00023242"/>
    </source>
</evidence>
<dbReference type="Gene3D" id="4.10.240.10">
    <property type="entry name" value="Zn(2)-C6 fungal-type DNA-binding domain"/>
    <property type="match status" value="1"/>
</dbReference>
<keyword evidence="6" id="KW-0539">Nucleus</keyword>
<feature type="region of interest" description="Disordered" evidence="8">
    <location>
        <begin position="450"/>
        <end position="527"/>
    </location>
</feature>
<keyword evidence="3" id="KW-0862">Zinc</keyword>
<sequence length="782" mass="83911">MGGDHPCPVCKATFTRPQHVARHMRSHTGDRPYKCQQCGDQFARSDLLSRHVNKCHSNNPQPTGRGKGAAANQELDDKRRACDQCNHSKVRCDFGIPCGKCLQRKTICTYAKPLKKAIGKKDYSDTSSNSTTSSVYDHPASHMPGLAVPGSVPLHYINPAGAMPNDYGMQPAGVPLFSGIGNDFMQMQAPRNITLESAGSSPETQNLSSSPNGTAKGRPRSLTVPTQAYQYPQQMYSGAQYPAADNGINTNVGRPASGPMSAYPSVGGGLTTNNVSALSQSMGIHANWPMLQGDNNSYMPAMSTDAAGQHTRNPSVASSLDASSLSNWNGSTGSAPANNGMMYSMANAPAINTNVNNNMFPAMDMSNFMNDEYGRPATGASDGSFANALDSLTLQDSDIYGDTNALYQQYLTNSMPAPLQTMPNLAENLPTGQTPDLWAAFMSEPFGDNTPTAEKQQHANGLGMPTPMKGFRPQLLTRLSKSNSMPDLTPLGKPSRTYQQQQQQEVKAQVNSQQSRTPGEVGKGTLPPAIADAESLKAYQQACLARQAPALKLSPKTRTGKRPIDGRDATSPHLASTLGIHTTSPARGRTTSVASQSSTQTIGRPQSTSQPPPQQSKIAYPYVQAQQSRPGSNLRPPGMPAFPTLSPQTRFLSQSLLAQNMPKQGGRPTNKRLPSTTLGPDNAKRALFHNLGQEGGDEHEYALFDDDGADFFQVERADENLVRRRRQSAPSVSPPTVRSSSASSASEAPDQSPAPTVRQRVISESAPFQPRLSMPQRVTHVQ</sequence>
<dbReference type="InterPro" id="IPR036864">
    <property type="entry name" value="Zn2-C6_fun-type_DNA-bd_sf"/>
</dbReference>
<feature type="region of interest" description="Disordered" evidence="8">
    <location>
        <begin position="624"/>
        <end position="643"/>
    </location>
</feature>
<dbReference type="PROSITE" id="PS50157">
    <property type="entry name" value="ZINC_FINGER_C2H2_2"/>
    <property type="match status" value="2"/>
</dbReference>
<dbReference type="SUPFAM" id="SSF57667">
    <property type="entry name" value="beta-beta-alpha zinc fingers"/>
    <property type="match status" value="1"/>
</dbReference>
<feature type="domain" description="Zn(2)-C6 fungal-type" evidence="9">
    <location>
        <begin position="81"/>
        <end position="110"/>
    </location>
</feature>
<dbReference type="STRING" id="1353952.A0A165G5S2"/>
<evidence type="ECO:0008006" key="13">
    <source>
        <dbReference type="Google" id="ProtNLM"/>
    </source>
</evidence>
<dbReference type="InterPro" id="IPR013087">
    <property type="entry name" value="Znf_C2H2_type"/>
</dbReference>
<dbReference type="Proteomes" id="UP000076842">
    <property type="component" value="Unassembled WGS sequence"/>
</dbReference>
<proteinExistence type="predicted"/>
<feature type="compositionally biased region" description="Low complexity" evidence="8">
    <location>
        <begin position="728"/>
        <end position="755"/>
    </location>
</feature>
<evidence type="ECO:0000256" key="5">
    <source>
        <dbReference type="ARBA" id="ARBA00023163"/>
    </source>
</evidence>
<feature type="domain" description="C2H2-type" evidence="10">
    <location>
        <begin position="33"/>
        <end position="61"/>
    </location>
</feature>
<keyword evidence="2 7" id="KW-0863">Zinc-finger</keyword>
<dbReference type="Gene3D" id="3.30.160.60">
    <property type="entry name" value="Classic Zinc Finger"/>
    <property type="match status" value="2"/>
</dbReference>
<organism evidence="11 12">
    <name type="scientific">Calocera cornea HHB12733</name>
    <dbReference type="NCBI Taxonomy" id="1353952"/>
    <lineage>
        <taxon>Eukaryota</taxon>
        <taxon>Fungi</taxon>
        <taxon>Dikarya</taxon>
        <taxon>Basidiomycota</taxon>
        <taxon>Agaricomycotina</taxon>
        <taxon>Dacrymycetes</taxon>
        <taxon>Dacrymycetales</taxon>
        <taxon>Dacrymycetaceae</taxon>
        <taxon>Calocera</taxon>
    </lineage>
</organism>
<protein>
    <recommendedName>
        <fullName evidence="13">Zn(2)-C6 fungal-type domain-containing protein</fullName>
    </recommendedName>
</protein>
<dbReference type="EMBL" id="KV423960">
    <property type="protein sequence ID" value="KZT57634.1"/>
    <property type="molecule type" value="Genomic_DNA"/>
</dbReference>
<feature type="region of interest" description="Disordered" evidence="8">
    <location>
        <begin position="550"/>
        <end position="616"/>
    </location>
</feature>
<evidence type="ECO:0000256" key="8">
    <source>
        <dbReference type="SAM" id="MobiDB-lite"/>
    </source>
</evidence>
<evidence type="ECO:0000256" key="1">
    <source>
        <dbReference type="ARBA" id="ARBA00022723"/>
    </source>
</evidence>
<reference evidence="11 12" key="1">
    <citation type="journal article" date="2016" name="Mol. Biol. Evol.">
        <title>Comparative Genomics of Early-Diverging Mushroom-Forming Fungi Provides Insights into the Origins of Lignocellulose Decay Capabilities.</title>
        <authorList>
            <person name="Nagy L.G."/>
            <person name="Riley R."/>
            <person name="Tritt A."/>
            <person name="Adam C."/>
            <person name="Daum C."/>
            <person name="Floudas D."/>
            <person name="Sun H."/>
            <person name="Yadav J.S."/>
            <person name="Pangilinan J."/>
            <person name="Larsson K.H."/>
            <person name="Matsuura K."/>
            <person name="Barry K."/>
            <person name="Labutti K."/>
            <person name="Kuo R."/>
            <person name="Ohm R.A."/>
            <person name="Bhattacharya S.S."/>
            <person name="Shirouzu T."/>
            <person name="Yoshinaga Y."/>
            <person name="Martin F.M."/>
            <person name="Grigoriev I.V."/>
            <person name="Hibbett D.S."/>
        </authorList>
    </citation>
    <scope>NUCLEOTIDE SEQUENCE [LARGE SCALE GENOMIC DNA]</scope>
    <source>
        <strain evidence="11 12">HHB12733</strain>
    </source>
</reference>
<dbReference type="GO" id="GO:0000981">
    <property type="term" value="F:DNA-binding transcription factor activity, RNA polymerase II-specific"/>
    <property type="evidence" value="ECO:0007669"/>
    <property type="project" value="InterPro"/>
</dbReference>
<name>A0A165G5S2_9BASI</name>
<dbReference type="InterPro" id="IPR036236">
    <property type="entry name" value="Znf_C2H2_sf"/>
</dbReference>
<dbReference type="InParanoid" id="A0A165G5S2"/>
<evidence type="ECO:0000256" key="4">
    <source>
        <dbReference type="ARBA" id="ARBA00023015"/>
    </source>
</evidence>
<gene>
    <name evidence="11" type="ORF">CALCODRAFT_271990</name>
</gene>
<dbReference type="PROSITE" id="PS50048">
    <property type="entry name" value="ZN2_CY6_FUNGAL_2"/>
    <property type="match status" value="1"/>
</dbReference>
<feature type="compositionally biased region" description="Low complexity" evidence="8">
    <location>
        <begin position="315"/>
        <end position="326"/>
    </location>
</feature>
<dbReference type="InterPro" id="IPR001138">
    <property type="entry name" value="Zn2Cys6_DnaBD"/>
</dbReference>
<feature type="region of interest" description="Disordered" evidence="8">
    <location>
        <begin position="721"/>
        <end position="782"/>
    </location>
</feature>
<feature type="region of interest" description="Disordered" evidence="8">
    <location>
        <begin position="53"/>
        <end position="72"/>
    </location>
</feature>
<dbReference type="GO" id="GO:0008270">
    <property type="term" value="F:zinc ion binding"/>
    <property type="evidence" value="ECO:0007669"/>
    <property type="project" value="UniProtKB-KW"/>
</dbReference>
<dbReference type="AlphaFoldDB" id="A0A165G5S2"/>
<evidence type="ECO:0000313" key="12">
    <source>
        <dbReference type="Proteomes" id="UP000076842"/>
    </source>
</evidence>
<dbReference type="SUPFAM" id="SSF57701">
    <property type="entry name" value="Zn2/Cys6 DNA-binding domain"/>
    <property type="match status" value="1"/>
</dbReference>